<evidence type="ECO:0000259" key="6">
    <source>
        <dbReference type="Pfam" id="PF01490"/>
    </source>
</evidence>
<dbReference type="GO" id="GO:0016020">
    <property type="term" value="C:membrane"/>
    <property type="evidence" value="ECO:0007669"/>
    <property type="project" value="UniProtKB-SubCell"/>
</dbReference>
<feature type="transmembrane region" description="Helical" evidence="5">
    <location>
        <begin position="234"/>
        <end position="257"/>
    </location>
</feature>
<keyword evidence="2 5" id="KW-0812">Transmembrane</keyword>
<evidence type="ECO:0000256" key="3">
    <source>
        <dbReference type="ARBA" id="ARBA00022989"/>
    </source>
</evidence>
<reference evidence="7 8" key="1">
    <citation type="journal article" date="2018" name="Sci. Rep.">
        <title>Genomic signatures of local adaptation to the degree of environmental predictability in rotifers.</title>
        <authorList>
            <person name="Franch-Gras L."/>
            <person name="Hahn C."/>
            <person name="Garcia-Roger E.M."/>
            <person name="Carmona M.J."/>
            <person name="Serra M."/>
            <person name="Gomez A."/>
        </authorList>
    </citation>
    <scope>NUCLEOTIDE SEQUENCE [LARGE SCALE GENOMIC DNA]</scope>
    <source>
        <strain evidence="7">HYR1</strain>
    </source>
</reference>
<dbReference type="Gene3D" id="1.20.1740.10">
    <property type="entry name" value="Amino acid/polyamine transporter I"/>
    <property type="match status" value="1"/>
</dbReference>
<evidence type="ECO:0000256" key="5">
    <source>
        <dbReference type="SAM" id="Phobius"/>
    </source>
</evidence>
<feature type="transmembrane region" description="Helical" evidence="5">
    <location>
        <begin position="360"/>
        <end position="377"/>
    </location>
</feature>
<dbReference type="InterPro" id="IPR013057">
    <property type="entry name" value="AA_transpt_TM"/>
</dbReference>
<accession>A0A3M7PYN8</accession>
<dbReference type="PANTHER" id="PTHR22950:SF652">
    <property type="entry name" value="TRANSMEMBRANE AMINO ACID TRANSPORTER FAMILY PROTEIN"/>
    <property type="match status" value="1"/>
</dbReference>
<sequence length="453" mass="51617">MAYEYNNDSEEEHAYEDDYSATESTTLLHNNNDQQASHDQNNGISWYFGVFLIVNAALGAGVLNFARAFHNAGGIFVSTLIHLVLLGVIIGALIILAYCTDKKQSANFQDVVYSMCGKKWQTINSLCIILYMFGCCITFFIIIGDQLDQILICLYGSDELKNWYFDRKLTISLSSILFILPLCYPRRIDFLTYPSTLAVIAIIYVVILIPIKYINSNEENVHVKTRPDHWMDVFTVLPVICFGYQCHVNAVPIYACLKEKTLAKFTKCIIFSIIIVFTTYTITATFGYLTFGDKIDDDLLKSYDSKDASVLVAIIMFLIKTYTSYPLNLFCARTAIEGLWIEIRQLDSYNVQKFEKSRRIFIVSIWFFMSLIIALFVPNITVVIHYLGALAGTFMFIFPGLCLLMYAMNEENAIEVINSDAINYKRKKIFLFISVFYIAVGTFIIGLVITQSF</sequence>
<dbReference type="EMBL" id="REGN01008276">
    <property type="protein sequence ID" value="RNA03979.1"/>
    <property type="molecule type" value="Genomic_DNA"/>
</dbReference>
<feature type="transmembrane region" description="Helical" evidence="5">
    <location>
        <begin position="383"/>
        <end position="408"/>
    </location>
</feature>
<feature type="non-terminal residue" evidence="7">
    <location>
        <position position="453"/>
    </location>
</feature>
<comment type="subcellular location">
    <subcellularLocation>
        <location evidence="1">Membrane</location>
        <topology evidence="1">Multi-pass membrane protein</topology>
    </subcellularLocation>
</comment>
<feature type="transmembrane region" description="Helical" evidence="5">
    <location>
        <begin position="44"/>
        <end position="63"/>
    </location>
</feature>
<keyword evidence="3 5" id="KW-1133">Transmembrane helix</keyword>
<feature type="transmembrane region" description="Helical" evidence="5">
    <location>
        <begin position="308"/>
        <end position="325"/>
    </location>
</feature>
<keyword evidence="4 5" id="KW-0472">Membrane</keyword>
<dbReference type="GO" id="GO:0015179">
    <property type="term" value="F:L-amino acid transmembrane transporter activity"/>
    <property type="evidence" value="ECO:0007669"/>
    <property type="project" value="TreeGrafter"/>
</dbReference>
<protein>
    <submittedName>
        <fullName evidence="7">Sodium-coupled neutral amino acid transporter 7</fullName>
    </submittedName>
</protein>
<comment type="caution">
    <text evidence="7">The sequence shown here is derived from an EMBL/GenBank/DDBJ whole genome shotgun (WGS) entry which is preliminary data.</text>
</comment>
<feature type="transmembrane region" description="Helical" evidence="5">
    <location>
        <begin position="120"/>
        <end position="143"/>
    </location>
</feature>
<proteinExistence type="predicted"/>
<evidence type="ECO:0000256" key="1">
    <source>
        <dbReference type="ARBA" id="ARBA00004141"/>
    </source>
</evidence>
<keyword evidence="8" id="KW-1185">Reference proteome</keyword>
<dbReference type="Proteomes" id="UP000276133">
    <property type="component" value="Unassembled WGS sequence"/>
</dbReference>
<evidence type="ECO:0000313" key="7">
    <source>
        <dbReference type="EMBL" id="RNA03979.1"/>
    </source>
</evidence>
<feature type="domain" description="Amino acid transporter transmembrane" evidence="6">
    <location>
        <begin position="43"/>
        <end position="440"/>
    </location>
</feature>
<feature type="transmembrane region" description="Helical" evidence="5">
    <location>
        <begin position="429"/>
        <end position="449"/>
    </location>
</feature>
<feature type="transmembrane region" description="Helical" evidence="5">
    <location>
        <begin position="196"/>
        <end position="214"/>
    </location>
</feature>
<evidence type="ECO:0000256" key="4">
    <source>
        <dbReference type="ARBA" id="ARBA00023136"/>
    </source>
</evidence>
<evidence type="ECO:0000313" key="8">
    <source>
        <dbReference type="Proteomes" id="UP000276133"/>
    </source>
</evidence>
<dbReference type="STRING" id="10195.A0A3M7PYN8"/>
<evidence type="ECO:0000256" key="2">
    <source>
        <dbReference type="ARBA" id="ARBA00022692"/>
    </source>
</evidence>
<dbReference type="OrthoDB" id="438545at2759"/>
<name>A0A3M7PYN8_BRAPC</name>
<feature type="transmembrane region" description="Helical" evidence="5">
    <location>
        <begin position="163"/>
        <end position="184"/>
    </location>
</feature>
<dbReference type="AlphaFoldDB" id="A0A3M7PYN8"/>
<feature type="transmembrane region" description="Helical" evidence="5">
    <location>
        <begin position="269"/>
        <end position="288"/>
    </location>
</feature>
<dbReference type="Pfam" id="PF01490">
    <property type="entry name" value="Aa_trans"/>
    <property type="match status" value="1"/>
</dbReference>
<organism evidence="7 8">
    <name type="scientific">Brachionus plicatilis</name>
    <name type="common">Marine rotifer</name>
    <name type="synonym">Brachionus muelleri</name>
    <dbReference type="NCBI Taxonomy" id="10195"/>
    <lineage>
        <taxon>Eukaryota</taxon>
        <taxon>Metazoa</taxon>
        <taxon>Spiralia</taxon>
        <taxon>Gnathifera</taxon>
        <taxon>Rotifera</taxon>
        <taxon>Eurotatoria</taxon>
        <taxon>Monogononta</taxon>
        <taxon>Pseudotrocha</taxon>
        <taxon>Ploima</taxon>
        <taxon>Brachionidae</taxon>
        <taxon>Brachionus</taxon>
    </lineage>
</organism>
<feature type="transmembrane region" description="Helical" evidence="5">
    <location>
        <begin position="75"/>
        <end position="99"/>
    </location>
</feature>
<dbReference type="PANTHER" id="PTHR22950">
    <property type="entry name" value="AMINO ACID TRANSPORTER"/>
    <property type="match status" value="1"/>
</dbReference>
<gene>
    <name evidence="7" type="ORF">BpHYR1_017006</name>
</gene>